<accession>A0A0N4YJ67</accession>
<dbReference type="AlphaFoldDB" id="A0A0N4YJ67"/>
<dbReference type="Proteomes" id="UP000271162">
    <property type="component" value="Unassembled WGS sequence"/>
</dbReference>
<gene>
    <name evidence="1" type="ORF">NBR_LOCUS16995</name>
</gene>
<name>A0A0N4YJ67_NIPBR</name>
<sequence length="125" mass="13667">MIRASEPPTTQFPQVVVSTVFDLVGGGEVGFHKVGDFCALIQMRTTGSAVAGLPCEEDRRGCELSSAHSGTLWKRAPVQGYTVGGDRGAVGHHSLTGGRDRIYVKNRGYRTRHITPNKDVRRRMK</sequence>
<evidence type="ECO:0000313" key="3">
    <source>
        <dbReference type="WBParaSite" id="NBR_0001699401-mRNA-1"/>
    </source>
</evidence>
<reference evidence="1 2" key="2">
    <citation type="submission" date="2018-11" db="EMBL/GenBank/DDBJ databases">
        <authorList>
            <consortium name="Pathogen Informatics"/>
        </authorList>
    </citation>
    <scope>NUCLEOTIDE SEQUENCE [LARGE SCALE GENOMIC DNA]</scope>
</reference>
<reference evidence="3" key="1">
    <citation type="submission" date="2017-02" db="UniProtKB">
        <authorList>
            <consortium name="WormBaseParasite"/>
        </authorList>
    </citation>
    <scope>IDENTIFICATION</scope>
</reference>
<organism evidence="3">
    <name type="scientific">Nippostrongylus brasiliensis</name>
    <name type="common">Rat hookworm</name>
    <dbReference type="NCBI Taxonomy" id="27835"/>
    <lineage>
        <taxon>Eukaryota</taxon>
        <taxon>Metazoa</taxon>
        <taxon>Ecdysozoa</taxon>
        <taxon>Nematoda</taxon>
        <taxon>Chromadorea</taxon>
        <taxon>Rhabditida</taxon>
        <taxon>Rhabditina</taxon>
        <taxon>Rhabditomorpha</taxon>
        <taxon>Strongyloidea</taxon>
        <taxon>Heligmosomidae</taxon>
        <taxon>Nippostrongylus</taxon>
    </lineage>
</organism>
<evidence type="ECO:0000313" key="1">
    <source>
        <dbReference type="EMBL" id="VDL80608.1"/>
    </source>
</evidence>
<dbReference type="WBParaSite" id="NBR_0001699401-mRNA-1">
    <property type="protein sequence ID" value="NBR_0001699401-mRNA-1"/>
    <property type="gene ID" value="NBR_0001699401"/>
</dbReference>
<proteinExistence type="predicted"/>
<keyword evidence="2" id="KW-1185">Reference proteome</keyword>
<evidence type="ECO:0000313" key="2">
    <source>
        <dbReference type="Proteomes" id="UP000271162"/>
    </source>
</evidence>
<protein>
    <submittedName>
        <fullName evidence="1 3">Uncharacterized protein</fullName>
    </submittedName>
</protein>
<dbReference type="EMBL" id="UYSL01022503">
    <property type="protein sequence ID" value="VDL80608.1"/>
    <property type="molecule type" value="Genomic_DNA"/>
</dbReference>